<evidence type="ECO:0000256" key="9">
    <source>
        <dbReference type="ARBA" id="ARBA00022857"/>
    </source>
</evidence>
<accession>A0A251U7C2</accession>
<evidence type="ECO:0000256" key="11">
    <source>
        <dbReference type="ARBA" id="ARBA00023002"/>
    </source>
</evidence>
<keyword evidence="3" id="KW-0575">Peroxidase</keyword>
<feature type="transmembrane region" description="Helical" evidence="13">
    <location>
        <begin position="493"/>
        <end position="513"/>
    </location>
</feature>
<dbReference type="PANTHER" id="PTHR11972:SF152">
    <property type="entry name" value="RESPIRATORY BURST OXIDASE HOMOLOG PROTEIN C"/>
    <property type="match status" value="1"/>
</dbReference>
<organism evidence="17 18">
    <name type="scientific">Helianthus annuus</name>
    <name type="common">Common sunflower</name>
    <dbReference type="NCBI Taxonomy" id="4232"/>
    <lineage>
        <taxon>Eukaryota</taxon>
        <taxon>Viridiplantae</taxon>
        <taxon>Streptophyta</taxon>
        <taxon>Embryophyta</taxon>
        <taxon>Tracheophyta</taxon>
        <taxon>Spermatophyta</taxon>
        <taxon>Magnoliopsida</taxon>
        <taxon>eudicotyledons</taxon>
        <taxon>Gunneridae</taxon>
        <taxon>Pentapetalae</taxon>
        <taxon>asterids</taxon>
        <taxon>campanulids</taxon>
        <taxon>Asterales</taxon>
        <taxon>Asteraceae</taxon>
        <taxon>Asteroideae</taxon>
        <taxon>Heliantheae alliance</taxon>
        <taxon>Heliantheae</taxon>
        <taxon>Helianthus</taxon>
    </lineage>
</organism>
<evidence type="ECO:0000256" key="7">
    <source>
        <dbReference type="ARBA" id="ARBA00022827"/>
    </source>
</evidence>
<dbReference type="Pfam" id="PF08414">
    <property type="entry name" value="NADPH_Ox"/>
    <property type="match status" value="1"/>
</dbReference>
<keyword evidence="8" id="KW-0106">Calcium</keyword>
<dbReference type="PROSITE" id="PS00018">
    <property type="entry name" value="EF_HAND_1"/>
    <property type="match status" value="1"/>
</dbReference>
<evidence type="ECO:0000256" key="8">
    <source>
        <dbReference type="ARBA" id="ARBA00022837"/>
    </source>
</evidence>
<evidence type="ECO:0000256" key="12">
    <source>
        <dbReference type="ARBA" id="ARBA00023136"/>
    </source>
</evidence>
<sequence>MDMMVTNEDENGVPDHNNSEAVAHNVKAAGGVNVEEDQELTLMARNAPKRMLSAEFKHLTSFSKQQRVVPLDMKNSSLTHALEGLKFICKNDGGPTGWATVERRFDGLADAGGFLQRSHFGECIVIEDDSRYFSERLFDSLCRRRNITSEVINKAQFREFWDQIADQNVGSRIQTFFDVVDKDGDGRITKDEVIEIISLSALDNKLPNIPKKVDEYATLIMEELDKDNIGYIMIESLETLLFQEPTHNVRGENRNLSQMLSQKLKTPHPLTKWYEDLKYFVHDHWKRCLVLVLWIGIMAGLFAWKYIEYKNHVVYDVLGPCVCIAKGAAETLKLNMAIMLLPVCRNTITWLRNTKLGVVVPFDDNINFHQVIAVAIVIGVGLHAISHLACDFPRLIHATEEEYKPMEQFFGDQAENYWHFLKEVEGYTGIIMVVLMTIAFTLAWLRQGQLKIPSFFRKLMKFNAFKCSKRYDAFVKKLTGFITVINKFTGFNAFWYSHHLFVIVYAMLIVHGIKLYLNKEWYKKTTWMYLAVPILLYACERLIRTFRSRLIPAQLCKVLVYPGNVLALHMTKPQGFKYKSGQYMFVKYTAISPFEWHPFSITSAPGDDYLSVHIRAVGDWTKDINKAFKDVCNVLYTVTTHY</sequence>
<keyword evidence="18" id="KW-1185">Reference proteome</keyword>
<evidence type="ECO:0000313" key="16">
    <source>
        <dbReference type="EMBL" id="KAF5808506.1"/>
    </source>
</evidence>
<dbReference type="FunFam" id="2.40.30.10:FF:000019">
    <property type="entry name" value="Respiratory burst oxidase homolog A"/>
    <property type="match status" value="1"/>
</dbReference>
<dbReference type="SUPFAM" id="SSF47473">
    <property type="entry name" value="EF-hand"/>
    <property type="match status" value="1"/>
</dbReference>
<evidence type="ECO:0000256" key="10">
    <source>
        <dbReference type="ARBA" id="ARBA00022989"/>
    </source>
</evidence>
<dbReference type="EC" id="1.6.3.1" evidence="16"/>
<evidence type="ECO:0000313" key="18">
    <source>
        <dbReference type="Proteomes" id="UP000215914"/>
    </source>
</evidence>
<dbReference type="CDD" id="cd00051">
    <property type="entry name" value="EFh"/>
    <property type="match status" value="2"/>
</dbReference>
<dbReference type="InterPro" id="IPR002048">
    <property type="entry name" value="EF_hand_dom"/>
</dbReference>
<dbReference type="InterPro" id="IPR013112">
    <property type="entry name" value="FAD-bd_8"/>
</dbReference>
<keyword evidence="11 16" id="KW-0560">Oxidoreductase</keyword>
<comment type="subcellular location">
    <subcellularLocation>
        <location evidence="1">Membrane</location>
        <topology evidence="1">Multi-pass membrane protein</topology>
    </subcellularLocation>
</comment>
<evidence type="ECO:0000256" key="3">
    <source>
        <dbReference type="ARBA" id="ARBA00022559"/>
    </source>
</evidence>
<dbReference type="InterPro" id="IPR050369">
    <property type="entry name" value="RBOH/FRE"/>
</dbReference>
<reference evidence="16 18" key="1">
    <citation type="journal article" date="2017" name="Nature">
        <title>The sunflower genome provides insights into oil metabolism, flowering and Asterid evolution.</title>
        <authorList>
            <person name="Badouin H."/>
            <person name="Gouzy J."/>
            <person name="Grassa C.J."/>
            <person name="Murat F."/>
            <person name="Staton S.E."/>
            <person name="Cottret L."/>
            <person name="Lelandais-Briere C."/>
            <person name="Owens G.L."/>
            <person name="Carrere S."/>
            <person name="Mayjonade B."/>
            <person name="Legrand L."/>
            <person name="Gill N."/>
            <person name="Kane N.C."/>
            <person name="Bowers J.E."/>
            <person name="Hubner S."/>
            <person name="Bellec A."/>
            <person name="Berard A."/>
            <person name="Berges H."/>
            <person name="Blanchet N."/>
            <person name="Boniface M.C."/>
            <person name="Brunel D."/>
            <person name="Catrice O."/>
            <person name="Chaidir N."/>
            <person name="Claudel C."/>
            <person name="Donnadieu C."/>
            <person name="Faraut T."/>
            <person name="Fievet G."/>
            <person name="Helmstetter N."/>
            <person name="King M."/>
            <person name="Knapp S.J."/>
            <person name="Lai Z."/>
            <person name="Le Paslier M.C."/>
            <person name="Lippi Y."/>
            <person name="Lorenzon L."/>
            <person name="Mandel J.R."/>
            <person name="Marage G."/>
            <person name="Marchand G."/>
            <person name="Marquand E."/>
            <person name="Bret-Mestries E."/>
            <person name="Morien E."/>
            <person name="Nambeesan S."/>
            <person name="Nguyen T."/>
            <person name="Pegot-Espagnet P."/>
            <person name="Pouilly N."/>
            <person name="Raftis F."/>
            <person name="Sallet E."/>
            <person name="Schiex T."/>
            <person name="Thomas J."/>
            <person name="Vandecasteele C."/>
            <person name="Vares D."/>
            <person name="Vear F."/>
            <person name="Vautrin S."/>
            <person name="Crespi M."/>
            <person name="Mangin B."/>
            <person name="Burke J.M."/>
            <person name="Salse J."/>
            <person name="Munos S."/>
            <person name="Vincourt P."/>
            <person name="Rieseberg L.H."/>
            <person name="Langlade N.B."/>
        </authorList>
    </citation>
    <scope>NUCLEOTIDE SEQUENCE [LARGE SCALE GENOMIC DNA]</scope>
    <source>
        <strain evidence="18">cv. SF193</strain>
        <tissue evidence="16">Leaves</tissue>
    </source>
</reference>
<dbReference type="Pfam" id="PF08022">
    <property type="entry name" value="FAD_binding_8"/>
    <property type="match status" value="1"/>
</dbReference>
<dbReference type="EMBL" id="MNCJ02000319">
    <property type="protein sequence ID" value="KAF5808506.1"/>
    <property type="molecule type" value="Genomic_DNA"/>
</dbReference>
<feature type="domain" description="EF-hand" evidence="14">
    <location>
        <begin position="168"/>
        <end position="203"/>
    </location>
</feature>
<evidence type="ECO:0000256" key="2">
    <source>
        <dbReference type="ARBA" id="ARBA00007975"/>
    </source>
</evidence>
<dbReference type="PROSITE" id="PS50222">
    <property type="entry name" value="EF_HAND_2"/>
    <property type="match status" value="1"/>
</dbReference>
<keyword evidence="6" id="KW-0479">Metal-binding</keyword>
<reference evidence="17" key="2">
    <citation type="submission" date="2017-02" db="EMBL/GenBank/DDBJ databases">
        <title>Sunflower complete genome.</title>
        <authorList>
            <person name="Langlade N."/>
            <person name="Munos S."/>
        </authorList>
    </citation>
    <scope>NUCLEOTIDE SEQUENCE [LARGE SCALE GENOMIC DNA]</scope>
    <source>
        <tissue evidence="17">Leaves</tissue>
    </source>
</reference>
<keyword evidence="12 13" id="KW-0472">Membrane</keyword>
<gene>
    <name evidence="17" type="ORF">HannXRQ_Chr08g0228941</name>
    <name evidence="16" type="ORF">HanXRQr2_Chr04g0146171</name>
</gene>
<dbReference type="PROSITE" id="PS51384">
    <property type="entry name" value="FAD_FR"/>
    <property type="match status" value="1"/>
</dbReference>
<feature type="domain" description="FAD-binding FR-type" evidence="15">
    <location>
        <begin position="548"/>
        <end position="642"/>
    </location>
</feature>
<dbReference type="InterPro" id="IPR017927">
    <property type="entry name" value="FAD-bd_FR_type"/>
</dbReference>
<dbReference type="Gene3D" id="2.40.30.10">
    <property type="entry name" value="Translation factors"/>
    <property type="match status" value="1"/>
</dbReference>
<dbReference type="CDD" id="cd06186">
    <property type="entry name" value="NOX_Duox_like_FAD_NADP"/>
    <property type="match status" value="1"/>
</dbReference>
<dbReference type="InterPro" id="IPR013623">
    <property type="entry name" value="NADPH_Ox"/>
</dbReference>
<feature type="transmembrane region" description="Helical" evidence="13">
    <location>
        <begin position="288"/>
        <end position="307"/>
    </location>
</feature>
<dbReference type="SUPFAM" id="SSF63380">
    <property type="entry name" value="Riboflavin synthase domain-like"/>
    <property type="match status" value="1"/>
</dbReference>
<evidence type="ECO:0000259" key="14">
    <source>
        <dbReference type="PROSITE" id="PS50222"/>
    </source>
</evidence>
<dbReference type="OMA" id="GSLEWFC"/>
<dbReference type="PANTHER" id="PTHR11972">
    <property type="entry name" value="NADPH OXIDASE"/>
    <property type="match status" value="1"/>
</dbReference>
<proteinExistence type="inferred from homology"/>
<feature type="transmembrane region" description="Helical" evidence="13">
    <location>
        <begin position="426"/>
        <end position="445"/>
    </location>
</feature>
<comment type="similarity">
    <text evidence="2">Belongs to the RBOH (TC 5.B.1.3) family.</text>
</comment>
<evidence type="ECO:0000256" key="1">
    <source>
        <dbReference type="ARBA" id="ARBA00004141"/>
    </source>
</evidence>
<protein>
    <submittedName>
        <fullName evidence="16">NAD(P)H oxidase (H(2)O(2)-forming)</fullName>
        <ecNumber evidence="16">1.6.3.1</ecNumber>
    </submittedName>
    <submittedName>
        <fullName evidence="17">Putative EF-hand domain pair</fullName>
    </submittedName>
</protein>
<dbReference type="Proteomes" id="UP000215914">
    <property type="component" value="Chromosome 8"/>
</dbReference>
<dbReference type="SFLD" id="SFLDG01169">
    <property type="entry name" value="NADPH_oxidase_subgroup_(NOX)"/>
    <property type="match status" value="1"/>
</dbReference>
<dbReference type="InterPro" id="IPR013130">
    <property type="entry name" value="Fe3_Rdtase_TM_dom"/>
</dbReference>
<keyword evidence="10 13" id="KW-1133">Transmembrane helix</keyword>
<evidence type="ECO:0000256" key="6">
    <source>
        <dbReference type="ARBA" id="ARBA00022723"/>
    </source>
</evidence>
<dbReference type="STRING" id="4232.A0A251U7C2"/>
<reference evidence="16" key="3">
    <citation type="submission" date="2020-06" db="EMBL/GenBank/DDBJ databases">
        <title>Helianthus annuus Genome sequencing and assembly Release 2.</title>
        <authorList>
            <person name="Gouzy J."/>
            <person name="Langlade N."/>
            <person name="Munos S."/>
        </authorList>
    </citation>
    <scope>NUCLEOTIDE SEQUENCE</scope>
    <source>
        <tissue evidence="16">Leaves</tissue>
    </source>
</reference>
<evidence type="ECO:0000256" key="5">
    <source>
        <dbReference type="ARBA" id="ARBA00022692"/>
    </source>
</evidence>
<dbReference type="EMBL" id="CM007897">
    <property type="protein sequence ID" value="OTG18979.1"/>
    <property type="molecule type" value="Genomic_DNA"/>
</dbReference>
<evidence type="ECO:0000256" key="13">
    <source>
        <dbReference type="SAM" id="Phobius"/>
    </source>
</evidence>
<dbReference type="SMART" id="SM00054">
    <property type="entry name" value="EFh"/>
    <property type="match status" value="1"/>
</dbReference>
<dbReference type="Gramene" id="mRNA:HanXRQr2_Chr04g0146171">
    <property type="protein sequence ID" value="mRNA:HanXRQr2_Chr04g0146171"/>
    <property type="gene ID" value="HanXRQr2_Chr04g0146171"/>
</dbReference>
<keyword evidence="7" id="KW-0274">FAD</keyword>
<evidence type="ECO:0000313" key="17">
    <source>
        <dbReference type="EMBL" id="OTG18979.1"/>
    </source>
</evidence>
<evidence type="ECO:0000256" key="4">
    <source>
        <dbReference type="ARBA" id="ARBA00022630"/>
    </source>
</evidence>
<dbReference type="Pfam" id="PF01794">
    <property type="entry name" value="Ferric_reduct"/>
    <property type="match status" value="1"/>
</dbReference>
<dbReference type="GO" id="GO:0005886">
    <property type="term" value="C:plasma membrane"/>
    <property type="evidence" value="ECO:0000318"/>
    <property type="project" value="GO_Central"/>
</dbReference>
<keyword evidence="4" id="KW-0285">Flavoprotein</keyword>
<keyword evidence="9" id="KW-0521">NADP</keyword>
<name>A0A251U7C2_HELAN</name>
<keyword evidence="5 13" id="KW-0812">Transmembrane</keyword>
<dbReference type="GO" id="GO:0004601">
    <property type="term" value="F:peroxidase activity"/>
    <property type="evidence" value="ECO:0007669"/>
    <property type="project" value="UniProtKB-KW"/>
</dbReference>
<dbReference type="AlphaFoldDB" id="A0A251U7C2"/>
<dbReference type="InterPro" id="IPR018247">
    <property type="entry name" value="EF_Hand_1_Ca_BS"/>
</dbReference>
<dbReference type="GO" id="GO:0016174">
    <property type="term" value="F:NAD(P)H oxidase H2O2-forming activity"/>
    <property type="evidence" value="ECO:0000318"/>
    <property type="project" value="GO_Central"/>
</dbReference>
<dbReference type="InterPro" id="IPR011992">
    <property type="entry name" value="EF-hand-dom_pair"/>
</dbReference>
<dbReference type="InParanoid" id="A0A251U7C2"/>
<dbReference type="InterPro" id="IPR017938">
    <property type="entry name" value="Riboflavin_synthase-like_b-brl"/>
</dbReference>
<dbReference type="GO" id="GO:0005509">
    <property type="term" value="F:calcium ion binding"/>
    <property type="evidence" value="ECO:0007669"/>
    <property type="project" value="InterPro"/>
</dbReference>
<dbReference type="Gene3D" id="1.10.238.10">
    <property type="entry name" value="EF-hand"/>
    <property type="match status" value="1"/>
</dbReference>
<evidence type="ECO:0000259" key="15">
    <source>
        <dbReference type="PROSITE" id="PS51384"/>
    </source>
</evidence>